<feature type="active site" evidence="6">
    <location>
        <position position="88"/>
    </location>
</feature>
<comment type="caution">
    <text evidence="12">The sequence shown here is derived from an EMBL/GenBank/DDBJ whole genome shotgun (WGS) entry which is preliminary data.</text>
</comment>
<sequence>MAPVLRLSLLSLSLLAHLSEAALPPRVLGLAFQRREVPAAQASTENRLRRRASRSTVTSTLYNAQSNLLYLINATIGTPPQRFLLQLDTGSSDIWIPWIGSNTCSTRRNRCTNGAYDDSGSSTFVDVAPDEFQITYVDETKIAGDYINETFGIGGATVTKMTMGLAKQSTEQDTTSEFQGIVGVGFDVGEAIYSQTSTATRPGLTYPNIVSQMVNQGLIKTRAYSLWLNDRESNTGSILFGGIDYAKFRGDLVILPIQPDISGAISSFTVTLNSFQIIGNQQKSVYAVDQKIAVILDSGTTLTYLPNSIADAIAKGVGAVSNANYGVVVPCNIAHTPATINFQFGDSNGPVIVAEISQFVLPFPSNVPKPKFRNGNVACRWGILASDGNPNLFGDTFLRSAYVVYNIDGNQIGIASTNFNATKEDIREISVASSIPGASATIVGVAQQTHTGAVHLTATGMLGSAATSAGAVEATGAGTFDLGAPTATAGSPPRKAGARALDPPGQPLTASIAGAILVLMSFFGGSMLIFL</sequence>
<keyword evidence="7" id="KW-1015">Disulfide bond</keyword>
<proteinExistence type="inferred from homology"/>
<dbReference type="InterPro" id="IPR001969">
    <property type="entry name" value="Aspartic_peptidase_AS"/>
</dbReference>
<keyword evidence="3 10" id="KW-0732">Signal</keyword>
<evidence type="ECO:0000313" key="12">
    <source>
        <dbReference type="EMBL" id="TID26033.1"/>
    </source>
</evidence>
<keyword evidence="4 8" id="KW-0064">Aspartyl protease</keyword>
<dbReference type="Gene3D" id="2.40.70.10">
    <property type="entry name" value="Acid Proteases"/>
    <property type="match status" value="2"/>
</dbReference>
<dbReference type="Proteomes" id="UP000298493">
    <property type="component" value="Unassembled WGS sequence"/>
</dbReference>
<dbReference type="SUPFAM" id="SSF50630">
    <property type="entry name" value="Acid proteases"/>
    <property type="match status" value="1"/>
</dbReference>
<evidence type="ECO:0000256" key="7">
    <source>
        <dbReference type="PIRSR" id="PIRSR601461-2"/>
    </source>
</evidence>
<evidence type="ECO:0000256" key="2">
    <source>
        <dbReference type="ARBA" id="ARBA00022670"/>
    </source>
</evidence>
<evidence type="ECO:0000256" key="1">
    <source>
        <dbReference type="ARBA" id="ARBA00007447"/>
    </source>
</evidence>
<evidence type="ECO:0000256" key="8">
    <source>
        <dbReference type="RuleBase" id="RU000454"/>
    </source>
</evidence>
<feature type="domain" description="Peptidase A1" evidence="11">
    <location>
        <begin position="70"/>
        <end position="415"/>
    </location>
</feature>
<dbReference type="PROSITE" id="PS51767">
    <property type="entry name" value="PEPTIDASE_A1"/>
    <property type="match status" value="1"/>
</dbReference>
<feature type="signal peptide" evidence="10">
    <location>
        <begin position="1"/>
        <end position="21"/>
    </location>
</feature>
<feature type="active site" evidence="6">
    <location>
        <position position="297"/>
    </location>
</feature>
<dbReference type="GO" id="GO:0006508">
    <property type="term" value="P:proteolysis"/>
    <property type="evidence" value="ECO:0007669"/>
    <property type="project" value="UniProtKB-KW"/>
</dbReference>
<keyword evidence="2 8" id="KW-0645">Protease</keyword>
<keyword evidence="5 8" id="KW-0378">Hydrolase</keyword>
<feature type="transmembrane region" description="Helical" evidence="9">
    <location>
        <begin position="508"/>
        <end position="530"/>
    </location>
</feature>
<evidence type="ECO:0000256" key="3">
    <source>
        <dbReference type="ARBA" id="ARBA00022729"/>
    </source>
</evidence>
<dbReference type="PRINTS" id="PR00792">
    <property type="entry name" value="PEPSIN"/>
</dbReference>
<organism evidence="12 13">
    <name type="scientific">Venturia nashicola</name>
    <dbReference type="NCBI Taxonomy" id="86259"/>
    <lineage>
        <taxon>Eukaryota</taxon>
        <taxon>Fungi</taxon>
        <taxon>Dikarya</taxon>
        <taxon>Ascomycota</taxon>
        <taxon>Pezizomycotina</taxon>
        <taxon>Dothideomycetes</taxon>
        <taxon>Pleosporomycetidae</taxon>
        <taxon>Venturiales</taxon>
        <taxon>Venturiaceae</taxon>
        <taxon>Venturia</taxon>
    </lineage>
</organism>
<evidence type="ECO:0000256" key="6">
    <source>
        <dbReference type="PIRSR" id="PIRSR601461-1"/>
    </source>
</evidence>
<evidence type="ECO:0000259" key="11">
    <source>
        <dbReference type="PROSITE" id="PS51767"/>
    </source>
</evidence>
<dbReference type="InterPro" id="IPR033121">
    <property type="entry name" value="PEPTIDASE_A1"/>
</dbReference>
<evidence type="ECO:0000256" key="5">
    <source>
        <dbReference type="ARBA" id="ARBA00022801"/>
    </source>
</evidence>
<evidence type="ECO:0000256" key="4">
    <source>
        <dbReference type="ARBA" id="ARBA00022750"/>
    </source>
</evidence>
<dbReference type="CDD" id="cd05474">
    <property type="entry name" value="SAP_like"/>
    <property type="match status" value="1"/>
</dbReference>
<name>A0A4Z1PA12_9PEZI</name>
<protein>
    <submittedName>
        <fullName evidence="12">Peptidase A1</fullName>
    </submittedName>
</protein>
<dbReference type="OrthoDB" id="771136at2759"/>
<keyword evidence="9" id="KW-1133">Transmembrane helix</keyword>
<keyword evidence="13" id="KW-1185">Reference proteome</keyword>
<evidence type="ECO:0000256" key="9">
    <source>
        <dbReference type="SAM" id="Phobius"/>
    </source>
</evidence>
<dbReference type="InterPro" id="IPR021109">
    <property type="entry name" value="Peptidase_aspartic_dom_sf"/>
</dbReference>
<dbReference type="PANTHER" id="PTHR47966">
    <property type="entry name" value="BETA-SITE APP-CLEAVING ENZYME, ISOFORM A-RELATED"/>
    <property type="match status" value="1"/>
</dbReference>
<feature type="disulfide bond" evidence="7">
    <location>
        <begin position="331"/>
        <end position="379"/>
    </location>
</feature>
<dbReference type="InterPro" id="IPR001461">
    <property type="entry name" value="Aspartic_peptidase_A1"/>
</dbReference>
<dbReference type="PROSITE" id="PS00141">
    <property type="entry name" value="ASP_PROTEASE"/>
    <property type="match status" value="1"/>
</dbReference>
<gene>
    <name evidence="12" type="ORF">E6O75_ATG03896</name>
</gene>
<dbReference type="Pfam" id="PF00026">
    <property type="entry name" value="Asp"/>
    <property type="match status" value="1"/>
</dbReference>
<comment type="similarity">
    <text evidence="1 8">Belongs to the peptidase A1 family.</text>
</comment>
<dbReference type="AlphaFoldDB" id="A0A4Z1PA12"/>
<dbReference type="InterPro" id="IPR033876">
    <property type="entry name" value="SAP-like"/>
</dbReference>
<dbReference type="EMBL" id="SNSC02000003">
    <property type="protein sequence ID" value="TID26033.1"/>
    <property type="molecule type" value="Genomic_DNA"/>
</dbReference>
<evidence type="ECO:0000313" key="13">
    <source>
        <dbReference type="Proteomes" id="UP000298493"/>
    </source>
</evidence>
<dbReference type="PANTHER" id="PTHR47966:SF65">
    <property type="entry name" value="ASPARTIC-TYPE ENDOPEPTIDASE"/>
    <property type="match status" value="1"/>
</dbReference>
<keyword evidence="9" id="KW-0812">Transmembrane</keyword>
<evidence type="ECO:0000256" key="10">
    <source>
        <dbReference type="SAM" id="SignalP"/>
    </source>
</evidence>
<dbReference type="GO" id="GO:0004190">
    <property type="term" value="F:aspartic-type endopeptidase activity"/>
    <property type="evidence" value="ECO:0007669"/>
    <property type="project" value="UniProtKB-KW"/>
</dbReference>
<keyword evidence="9" id="KW-0472">Membrane</keyword>
<accession>A0A4Z1PA12</accession>
<dbReference type="STRING" id="86259.A0A4Z1PA12"/>
<feature type="chain" id="PRO_5021503201" evidence="10">
    <location>
        <begin position="22"/>
        <end position="531"/>
    </location>
</feature>
<reference evidence="12 13" key="1">
    <citation type="submission" date="2019-04" db="EMBL/GenBank/DDBJ databases">
        <title>High contiguity whole genome sequence and gene annotation resource for two Venturia nashicola isolates.</title>
        <authorList>
            <person name="Prokchorchik M."/>
            <person name="Won K."/>
            <person name="Lee Y."/>
            <person name="Choi E.D."/>
            <person name="Segonzac C."/>
            <person name="Sohn K.H."/>
        </authorList>
    </citation>
    <scope>NUCLEOTIDE SEQUENCE [LARGE SCALE GENOMIC DNA]</scope>
    <source>
        <strain evidence="12 13">PRI2</strain>
    </source>
</reference>